<proteinExistence type="predicted"/>
<dbReference type="PANTHER" id="PTHR43278:SF2">
    <property type="entry name" value="IRON-SULFUR FLAVOPROTEIN"/>
    <property type="match status" value="1"/>
</dbReference>
<reference evidence="4" key="1">
    <citation type="journal article" date="2020" name="mSystems">
        <title>Genome- and Community-Level Interaction Insights into Carbon Utilization and Element Cycling Functions of Hydrothermarchaeota in Hydrothermal Sediment.</title>
        <authorList>
            <person name="Zhou Z."/>
            <person name="Liu Y."/>
            <person name="Xu W."/>
            <person name="Pan J."/>
            <person name="Luo Z.H."/>
            <person name="Li M."/>
        </authorList>
    </citation>
    <scope>NUCLEOTIDE SEQUENCE [LARGE SCALE GENOMIC DNA]</scope>
    <source>
        <strain evidence="4">SpSt-1224</strain>
    </source>
</reference>
<dbReference type="GO" id="GO:0016491">
    <property type="term" value="F:oxidoreductase activity"/>
    <property type="evidence" value="ECO:0007669"/>
    <property type="project" value="InterPro"/>
</dbReference>
<name>A0A7C2XNM9_9BACT</name>
<evidence type="ECO:0000256" key="2">
    <source>
        <dbReference type="ARBA" id="ARBA00022643"/>
    </source>
</evidence>
<accession>A0A7C2XNM9</accession>
<dbReference type="Gene3D" id="3.40.50.360">
    <property type="match status" value="1"/>
</dbReference>
<dbReference type="SUPFAM" id="SSF52218">
    <property type="entry name" value="Flavoproteins"/>
    <property type="match status" value="1"/>
</dbReference>
<dbReference type="Pfam" id="PF03358">
    <property type="entry name" value="FMN_red"/>
    <property type="match status" value="1"/>
</dbReference>
<dbReference type="PANTHER" id="PTHR43278">
    <property type="entry name" value="NAD(P)H-DEPENDENT FMN-CONTAINING OXIDOREDUCTASE YWQN-RELATED"/>
    <property type="match status" value="1"/>
</dbReference>
<evidence type="ECO:0000256" key="1">
    <source>
        <dbReference type="ARBA" id="ARBA00022630"/>
    </source>
</evidence>
<gene>
    <name evidence="4" type="ORF">ENN98_03835</name>
</gene>
<keyword evidence="2" id="KW-0288">FMN</keyword>
<sequence>MAKVKVLAFNGSPRAGGNTATMLAALAEGVMVAGGEIEIVRICDLAIQPCVACGGCDETGECVLVDDMTQLYEKIIAADRVVLASPIYFYGITAQAKALVDRTQALWNRWRLPGGPGRRSVDPARRGLLLAVAATSGAKVFDGAILTSKYAFDAMGFAYGGELLVRGLEQRLDAAARPEVLREAGEHGRKLLAILSA</sequence>
<organism evidence="4">
    <name type="scientific">Desulfurivibrio alkaliphilus</name>
    <dbReference type="NCBI Taxonomy" id="427923"/>
    <lineage>
        <taxon>Bacteria</taxon>
        <taxon>Pseudomonadati</taxon>
        <taxon>Thermodesulfobacteriota</taxon>
        <taxon>Desulfobulbia</taxon>
        <taxon>Desulfobulbales</taxon>
        <taxon>Desulfobulbaceae</taxon>
        <taxon>Desulfurivibrio</taxon>
    </lineage>
</organism>
<dbReference type="InterPro" id="IPR029039">
    <property type="entry name" value="Flavoprotein-like_sf"/>
</dbReference>
<dbReference type="InterPro" id="IPR051796">
    <property type="entry name" value="ISF_SsuE-like"/>
</dbReference>
<keyword evidence="1" id="KW-0285">Flavoprotein</keyword>
<protein>
    <submittedName>
        <fullName evidence="4">Flavodoxin family protein</fullName>
    </submittedName>
</protein>
<dbReference type="InterPro" id="IPR005025">
    <property type="entry name" value="FMN_Rdtase-like_dom"/>
</dbReference>
<dbReference type="AlphaFoldDB" id="A0A7C2XNM9"/>
<dbReference type="EMBL" id="DSDS01000089">
    <property type="protein sequence ID" value="HET97816.1"/>
    <property type="molecule type" value="Genomic_DNA"/>
</dbReference>
<comment type="caution">
    <text evidence="4">The sequence shown here is derived from an EMBL/GenBank/DDBJ whole genome shotgun (WGS) entry which is preliminary data.</text>
</comment>
<evidence type="ECO:0000313" key="4">
    <source>
        <dbReference type="EMBL" id="HET97816.1"/>
    </source>
</evidence>
<evidence type="ECO:0000259" key="3">
    <source>
        <dbReference type="Pfam" id="PF03358"/>
    </source>
</evidence>
<feature type="domain" description="NADPH-dependent FMN reductase-like" evidence="3">
    <location>
        <begin position="4"/>
        <end position="109"/>
    </location>
</feature>
<dbReference type="Proteomes" id="UP000885986">
    <property type="component" value="Unassembled WGS sequence"/>
</dbReference>